<dbReference type="EMBL" id="CAJVPG010000110">
    <property type="protein sequence ID" value="CAG8338238.1"/>
    <property type="molecule type" value="Genomic_DNA"/>
</dbReference>
<feature type="compositionally biased region" description="Acidic residues" evidence="1">
    <location>
        <begin position="313"/>
        <end position="322"/>
    </location>
</feature>
<dbReference type="Pfam" id="PF21666">
    <property type="entry name" value="DUF4246_N"/>
    <property type="match status" value="1"/>
</dbReference>
<evidence type="ECO:0000313" key="5">
    <source>
        <dbReference type="Proteomes" id="UP001152649"/>
    </source>
</evidence>
<dbReference type="PANTHER" id="PTHR33119">
    <property type="entry name" value="IFI3P"/>
    <property type="match status" value="1"/>
</dbReference>
<gene>
    <name evidence="4" type="ORF">PSALAMII_LOCUS2785</name>
</gene>
<dbReference type="Proteomes" id="UP001152649">
    <property type="component" value="Unassembled WGS sequence"/>
</dbReference>
<organism evidence="4 5">
    <name type="scientific">Penicillium salamii</name>
    <dbReference type="NCBI Taxonomy" id="1612424"/>
    <lineage>
        <taxon>Eukaryota</taxon>
        <taxon>Fungi</taxon>
        <taxon>Dikarya</taxon>
        <taxon>Ascomycota</taxon>
        <taxon>Pezizomycotina</taxon>
        <taxon>Eurotiomycetes</taxon>
        <taxon>Eurotiomycetidae</taxon>
        <taxon>Eurotiales</taxon>
        <taxon>Aspergillaceae</taxon>
        <taxon>Penicillium</taxon>
    </lineage>
</organism>
<dbReference type="AlphaFoldDB" id="A0A9W4N9W3"/>
<keyword evidence="5" id="KW-1185">Reference proteome</keyword>
<evidence type="ECO:0000256" key="1">
    <source>
        <dbReference type="SAM" id="MobiDB-lite"/>
    </source>
</evidence>
<dbReference type="InterPro" id="IPR025340">
    <property type="entry name" value="DUF4246"/>
</dbReference>
<dbReference type="InterPro" id="IPR049192">
    <property type="entry name" value="DUF4246_C"/>
</dbReference>
<dbReference type="InterPro" id="IPR049207">
    <property type="entry name" value="DUF4246_N"/>
</dbReference>
<feature type="region of interest" description="Disordered" evidence="1">
    <location>
        <begin position="302"/>
        <end position="322"/>
    </location>
</feature>
<feature type="compositionally biased region" description="Basic and acidic residues" evidence="1">
    <location>
        <begin position="302"/>
        <end position="312"/>
    </location>
</feature>
<evidence type="ECO:0000259" key="2">
    <source>
        <dbReference type="Pfam" id="PF14033"/>
    </source>
</evidence>
<feature type="domain" description="DUF4246" evidence="2">
    <location>
        <begin position="113"/>
        <end position="529"/>
    </location>
</feature>
<reference evidence="4" key="1">
    <citation type="submission" date="2021-07" db="EMBL/GenBank/DDBJ databases">
        <authorList>
            <person name="Branca A.L. A."/>
        </authorList>
    </citation>
    <scope>NUCLEOTIDE SEQUENCE</scope>
</reference>
<dbReference type="PANTHER" id="PTHR33119:SF1">
    <property type="entry name" value="FE2OG DIOXYGENASE DOMAIN-CONTAINING PROTEIN"/>
    <property type="match status" value="1"/>
</dbReference>
<accession>A0A9W4N9W3</accession>
<protein>
    <submittedName>
        <fullName evidence="4">Uncharacterized protein</fullName>
    </submittedName>
</protein>
<comment type="caution">
    <text evidence="4">The sequence shown here is derived from an EMBL/GenBank/DDBJ whole genome shotgun (WGS) entry which is preliminary data.</text>
</comment>
<sequence length="594" mass="68577">MDSLFHCILSIKQFIMALLHPQLQMPGLNVKLDALPKECVISRGQYGFHNALDSQYLEWGCKADLLTHRELLMVRIMNTITEKPEWEQKVFKEEITGKWRDEIAQSGEDVTPKMMDWIIKELQWTAKNLEKTGYIRVFDVGVIKCDTAIPEDVREALKQAVQPLENVPTDQKDFHPDSEDQVVDLVHPSLFPVIFGRTRVLKDRIIGLQDCLSHIGEGDILPSEPCAEREIYEGDAFSKRFQWLPCEVKLLDDTCQIESYINNAHPVQHKDLYGVLEKIISRVIPLWNQSLSEITDSRIGHQKVKYGEHPDPEPQEPEGEDYDEDEFYENYQKWRDALPLIIPEPGEFKPRNVYQDLDLRKHFPKTNLQVIVKLANIELSPDHPTYKGGSWHIEGQLNERICASAIYYYDCENITDNQLAFRQRGMADLMDLEYEQNQHQFLQAVYGYDDEIHGGSNNDTTQDLGAVTCKQGRLITFPNAVQHRVSPFSLADPSKPGHRKILALFLVDPHRRIISTANVPPQREDWGREKAKAVDQVLSNLPMELQNMVESDLHPLMTMEEAKEHRLELMKERGLKSEENNGNFERGDFSLCEH</sequence>
<evidence type="ECO:0000259" key="3">
    <source>
        <dbReference type="Pfam" id="PF21666"/>
    </source>
</evidence>
<dbReference type="Pfam" id="PF14033">
    <property type="entry name" value="DUF4246"/>
    <property type="match status" value="1"/>
</dbReference>
<proteinExistence type="predicted"/>
<dbReference type="OrthoDB" id="2309723at2759"/>
<feature type="domain" description="DUF4246" evidence="3">
    <location>
        <begin position="25"/>
        <end position="102"/>
    </location>
</feature>
<name>A0A9W4N9W3_9EURO</name>
<evidence type="ECO:0000313" key="4">
    <source>
        <dbReference type="EMBL" id="CAG8338238.1"/>
    </source>
</evidence>